<dbReference type="RefSeq" id="WP_247029319.1">
    <property type="nucleotide sequence ID" value="NZ_JALKCH010000006.1"/>
</dbReference>
<keyword evidence="4" id="KW-1185">Reference proteome</keyword>
<dbReference type="EMBL" id="JALKCH010000006">
    <property type="protein sequence ID" value="MCK0197525.1"/>
    <property type="molecule type" value="Genomic_DNA"/>
</dbReference>
<sequence>MNKLLRLLLRFLVVPFGIMVGMGVTMAIVALGYFDVMRAVPRIVATAEPFAFVHAASNVFVVLSALIMFIWALAIIPILCAEVFAIRSLLYHVMNVGICGWLAGQMLQPFGRSPADPNAGLYTVAAGFCGGLVYWIIGGWSAGYWKPIDRGRFTPAPDPRDAVPRPIPLELPTRVRPHRRGARIIQAEILPPDAPVPSDLRPLPGPLPGNGR</sequence>
<proteinExistence type="predicted"/>
<feature type="transmembrane region" description="Helical" evidence="2">
    <location>
        <begin position="88"/>
        <end position="107"/>
    </location>
</feature>
<reference evidence="3 4" key="1">
    <citation type="submission" date="2022-04" db="EMBL/GenBank/DDBJ databases">
        <authorList>
            <person name="Grouzdev D.S."/>
            <person name="Pantiukh K.S."/>
            <person name="Krutkina M.S."/>
        </authorList>
    </citation>
    <scope>NUCLEOTIDE SEQUENCE [LARGE SCALE GENOMIC DNA]</scope>
    <source>
        <strain evidence="3 4">6x-1</strain>
    </source>
</reference>
<feature type="transmembrane region" description="Helical" evidence="2">
    <location>
        <begin position="51"/>
        <end position="76"/>
    </location>
</feature>
<protein>
    <submittedName>
        <fullName evidence="3">Uncharacterized protein</fullName>
    </submittedName>
</protein>
<dbReference type="Proteomes" id="UP001203284">
    <property type="component" value="Unassembled WGS sequence"/>
</dbReference>
<accession>A0ABT0DC58</accession>
<feature type="transmembrane region" description="Helical" evidence="2">
    <location>
        <begin position="119"/>
        <end position="142"/>
    </location>
</feature>
<name>A0ABT0DC58_9HYPH</name>
<evidence type="ECO:0000256" key="1">
    <source>
        <dbReference type="SAM" id="MobiDB-lite"/>
    </source>
</evidence>
<evidence type="ECO:0000256" key="2">
    <source>
        <dbReference type="SAM" id="Phobius"/>
    </source>
</evidence>
<gene>
    <name evidence="3" type="ORF">MWN34_11425</name>
</gene>
<feature type="region of interest" description="Disordered" evidence="1">
    <location>
        <begin position="191"/>
        <end position="212"/>
    </location>
</feature>
<feature type="transmembrane region" description="Helical" evidence="2">
    <location>
        <begin position="7"/>
        <end position="31"/>
    </location>
</feature>
<organism evidence="3 4">
    <name type="scientific">Ancylobacter crimeensis</name>
    <dbReference type="NCBI Taxonomy" id="2579147"/>
    <lineage>
        <taxon>Bacteria</taxon>
        <taxon>Pseudomonadati</taxon>
        <taxon>Pseudomonadota</taxon>
        <taxon>Alphaproteobacteria</taxon>
        <taxon>Hyphomicrobiales</taxon>
        <taxon>Xanthobacteraceae</taxon>
        <taxon>Ancylobacter</taxon>
    </lineage>
</organism>
<comment type="caution">
    <text evidence="3">The sequence shown here is derived from an EMBL/GenBank/DDBJ whole genome shotgun (WGS) entry which is preliminary data.</text>
</comment>
<keyword evidence="2" id="KW-1133">Transmembrane helix</keyword>
<keyword evidence="2" id="KW-0472">Membrane</keyword>
<evidence type="ECO:0000313" key="4">
    <source>
        <dbReference type="Proteomes" id="UP001203284"/>
    </source>
</evidence>
<evidence type="ECO:0000313" key="3">
    <source>
        <dbReference type="EMBL" id="MCK0197525.1"/>
    </source>
</evidence>
<keyword evidence="2" id="KW-0812">Transmembrane</keyword>
<feature type="compositionally biased region" description="Pro residues" evidence="1">
    <location>
        <begin position="203"/>
        <end position="212"/>
    </location>
</feature>